<evidence type="ECO:0000313" key="3">
    <source>
        <dbReference type="Proteomes" id="UP001219525"/>
    </source>
</evidence>
<evidence type="ECO:0000256" key="1">
    <source>
        <dbReference type="SAM" id="MobiDB-lite"/>
    </source>
</evidence>
<reference evidence="2" key="1">
    <citation type="submission" date="2023-03" db="EMBL/GenBank/DDBJ databases">
        <title>Massive genome expansion in bonnet fungi (Mycena s.s.) driven by repeated elements and novel gene families across ecological guilds.</title>
        <authorList>
            <consortium name="Lawrence Berkeley National Laboratory"/>
            <person name="Harder C.B."/>
            <person name="Miyauchi S."/>
            <person name="Viragh M."/>
            <person name="Kuo A."/>
            <person name="Thoen E."/>
            <person name="Andreopoulos B."/>
            <person name="Lu D."/>
            <person name="Skrede I."/>
            <person name="Drula E."/>
            <person name="Henrissat B."/>
            <person name="Morin E."/>
            <person name="Kohler A."/>
            <person name="Barry K."/>
            <person name="LaButti K."/>
            <person name="Morin E."/>
            <person name="Salamov A."/>
            <person name="Lipzen A."/>
            <person name="Mereny Z."/>
            <person name="Hegedus B."/>
            <person name="Baldrian P."/>
            <person name="Stursova M."/>
            <person name="Weitz H."/>
            <person name="Taylor A."/>
            <person name="Grigoriev I.V."/>
            <person name="Nagy L.G."/>
            <person name="Martin F."/>
            <person name="Kauserud H."/>
        </authorList>
    </citation>
    <scope>NUCLEOTIDE SEQUENCE</scope>
    <source>
        <strain evidence="2">9144</strain>
    </source>
</reference>
<proteinExistence type="predicted"/>
<comment type="caution">
    <text evidence="2">The sequence shown here is derived from an EMBL/GenBank/DDBJ whole genome shotgun (WGS) entry which is preliminary data.</text>
</comment>
<evidence type="ECO:0000313" key="2">
    <source>
        <dbReference type="EMBL" id="KAJ7198099.1"/>
    </source>
</evidence>
<keyword evidence="3" id="KW-1185">Reference proteome</keyword>
<name>A0AAD6V2P8_9AGAR</name>
<protein>
    <submittedName>
        <fullName evidence="2">Uncharacterized protein</fullName>
    </submittedName>
</protein>
<feature type="region of interest" description="Disordered" evidence="1">
    <location>
        <begin position="1"/>
        <end position="69"/>
    </location>
</feature>
<dbReference type="AlphaFoldDB" id="A0AAD6V2P8"/>
<organism evidence="2 3">
    <name type="scientific">Mycena pura</name>
    <dbReference type="NCBI Taxonomy" id="153505"/>
    <lineage>
        <taxon>Eukaryota</taxon>
        <taxon>Fungi</taxon>
        <taxon>Dikarya</taxon>
        <taxon>Basidiomycota</taxon>
        <taxon>Agaricomycotina</taxon>
        <taxon>Agaricomycetes</taxon>
        <taxon>Agaricomycetidae</taxon>
        <taxon>Agaricales</taxon>
        <taxon>Marasmiineae</taxon>
        <taxon>Mycenaceae</taxon>
        <taxon>Mycena</taxon>
    </lineage>
</organism>
<feature type="compositionally biased region" description="Pro residues" evidence="1">
    <location>
        <begin position="31"/>
        <end position="40"/>
    </location>
</feature>
<dbReference type="Proteomes" id="UP001219525">
    <property type="component" value="Unassembled WGS sequence"/>
</dbReference>
<feature type="compositionally biased region" description="Polar residues" evidence="1">
    <location>
        <begin position="1"/>
        <end position="16"/>
    </location>
</feature>
<feature type="compositionally biased region" description="Low complexity" evidence="1">
    <location>
        <begin position="43"/>
        <end position="54"/>
    </location>
</feature>
<sequence>MPHYPTSRSTNVSQGPRVSRQIPPLHLLEPPQAPRMPSVPLPSGSQGIQTISSGVNTTAPDPLPIDLRSDPDRDRLAQAIPNYSIPPASMIQVLPTTRDRVLISLTSGDRPTTAHALVRELHAIIHAPLSLPQGLPPDARQAVFNFFVRRRGPEGVQLWKSFLAGHQHPRGPTGADLLQGHYLLWGLWKDDRSRWVMEVDVPRVPRQDNPTRMYNY</sequence>
<dbReference type="EMBL" id="JARJCW010000074">
    <property type="protein sequence ID" value="KAJ7198099.1"/>
    <property type="molecule type" value="Genomic_DNA"/>
</dbReference>
<gene>
    <name evidence="2" type="ORF">GGX14DRAFT_470362</name>
</gene>
<accession>A0AAD6V2P8</accession>